<gene>
    <name evidence="2" type="ORF">SAMN05192549_105307</name>
</gene>
<sequence>MEQTTYHMFQPLDWNRLSKPAQQAWQQADRQLRKAMACAQPTYELLATLDSTPHTEVDIRDSISTALAQRSPYSYSVTQEKTCLAQVMRRLPPRQASIYEIASGVRALLFGQREPLRTFNVSIIYLPWLHIAPPQPDNPVFRRWCDIDQGPPLFAALNLYVLMLSAHPFSDGNGRTARILFNLLLSWRHGSADHYIPLADIFKRDPGRYEELMARAAADGSHHRVLAHLRRALTAYAQQIQHIETPREDDLERAVRLSQAHAQAQASHLGLNETPPYPVGVDAVRAAAQGGRARQSLVQALDAVAAELRTYGRISYVLVRLDDLLAVSCDTPVPVAYFIHLERKEAFTLHVREMRSRYKEVIHLQFAVFTGDVVIDAKVLIGLASLYSKGADNRSTPPAIVHGFDAGDTN</sequence>
<evidence type="ECO:0000313" key="3">
    <source>
        <dbReference type="Proteomes" id="UP000184339"/>
    </source>
</evidence>
<dbReference type="Pfam" id="PF02661">
    <property type="entry name" value="Fic"/>
    <property type="match status" value="1"/>
</dbReference>
<dbReference type="PROSITE" id="PS51459">
    <property type="entry name" value="FIDO"/>
    <property type="match status" value="1"/>
</dbReference>
<accession>A0A1M7PQL8</accession>
<evidence type="ECO:0000313" key="2">
    <source>
        <dbReference type="EMBL" id="SHN19636.1"/>
    </source>
</evidence>
<dbReference type="InterPro" id="IPR003812">
    <property type="entry name" value="Fido"/>
</dbReference>
<dbReference type="RefSeq" id="WP_072785152.1">
    <property type="nucleotide sequence ID" value="NZ_FRCX01000005.1"/>
</dbReference>
<proteinExistence type="predicted"/>
<dbReference type="EMBL" id="FRCX01000005">
    <property type="protein sequence ID" value="SHN19636.1"/>
    <property type="molecule type" value="Genomic_DNA"/>
</dbReference>
<evidence type="ECO:0000259" key="1">
    <source>
        <dbReference type="PROSITE" id="PS51459"/>
    </source>
</evidence>
<dbReference type="AlphaFoldDB" id="A0A1M7PQL8"/>
<dbReference type="SUPFAM" id="SSF140931">
    <property type="entry name" value="Fic-like"/>
    <property type="match status" value="1"/>
</dbReference>
<dbReference type="InterPro" id="IPR036597">
    <property type="entry name" value="Fido-like_dom_sf"/>
</dbReference>
<protein>
    <submittedName>
        <fullName evidence="2">Fic/DOC family protein</fullName>
    </submittedName>
</protein>
<organism evidence="2 3">
    <name type="scientific">Duganella sacchari</name>
    <dbReference type="NCBI Taxonomy" id="551987"/>
    <lineage>
        <taxon>Bacteria</taxon>
        <taxon>Pseudomonadati</taxon>
        <taxon>Pseudomonadota</taxon>
        <taxon>Betaproteobacteria</taxon>
        <taxon>Burkholderiales</taxon>
        <taxon>Oxalobacteraceae</taxon>
        <taxon>Telluria group</taxon>
        <taxon>Duganella</taxon>
    </lineage>
</organism>
<dbReference type="Proteomes" id="UP000184339">
    <property type="component" value="Unassembled WGS sequence"/>
</dbReference>
<name>A0A1M7PQL8_9BURK</name>
<feature type="domain" description="Fido" evidence="1">
    <location>
        <begin position="93"/>
        <end position="239"/>
    </location>
</feature>
<dbReference type="Gene3D" id="1.10.3290.10">
    <property type="entry name" value="Fido-like domain"/>
    <property type="match status" value="1"/>
</dbReference>
<reference evidence="3" key="1">
    <citation type="submission" date="2016-11" db="EMBL/GenBank/DDBJ databases">
        <authorList>
            <person name="Varghese N."/>
            <person name="Submissions S."/>
        </authorList>
    </citation>
    <scope>NUCLEOTIDE SEQUENCE [LARGE SCALE GENOMIC DNA]</scope>
    <source>
        <strain evidence="3">Sac-22</strain>
    </source>
</reference>
<keyword evidence="3" id="KW-1185">Reference proteome</keyword>
<dbReference type="STRING" id="551987.SAMN05192549_105307"/>